<dbReference type="RefSeq" id="WP_047811316.1">
    <property type="nucleotide sequence ID" value="NZ_LDZY01000013.1"/>
</dbReference>
<accession>A0A0J1FML9</accession>
<sequence>MTENETSCSCQCKKESNNMPILIGAIIVYELAVAVVLLTFILWELEKPCGCNSRESCCQDESKGDTIELSTEE</sequence>
<evidence type="ECO:0000313" key="3">
    <source>
        <dbReference type="EMBL" id="KLU64582.1"/>
    </source>
</evidence>
<comment type="caution">
    <text evidence="3">The sequence shown here is derived from an EMBL/GenBank/DDBJ whole genome shotgun (WGS) entry which is preliminary data.</text>
</comment>
<keyword evidence="4" id="KW-1185">Reference proteome</keyword>
<feature type="transmembrane region" description="Helical" evidence="2">
    <location>
        <begin position="21"/>
        <end position="43"/>
    </location>
</feature>
<reference evidence="3 4" key="1">
    <citation type="submission" date="2015-06" db="EMBL/GenBank/DDBJ databases">
        <title>Draft genome of the moderately acidophilic sulfate reducer Candidatus Desulfosporosinus acididurans strain M1.</title>
        <authorList>
            <person name="Poehlein A."/>
            <person name="Petzsch P."/>
            <person name="Johnson B.D."/>
            <person name="Schloemann M."/>
            <person name="Daniel R."/>
            <person name="Muehling M."/>
        </authorList>
    </citation>
    <scope>NUCLEOTIDE SEQUENCE [LARGE SCALE GENOMIC DNA]</scope>
    <source>
        <strain evidence="3 4">M1</strain>
    </source>
</reference>
<name>A0A0J1FML9_9FIRM</name>
<evidence type="ECO:0000313" key="4">
    <source>
        <dbReference type="Proteomes" id="UP000036356"/>
    </source>
</evidence>
<evidence type="ECO:0000256" key="1">
    <source>
        <dbReference type="SAM" id="MobiDB-lite"/>
    </source>
</evidence>
<dbReference type="EMBL" id="LDZY01000013">
    <property type="protein sequence ID" value="KLU64582.1"/>
    <property type="molecule type" value="Genomic_DNA"/>
</dbReference>
<feature type="region of interest" description="Disordered" evidence="1">
    <location>
        <begin position="53"/>
        <end position="73"/>
    </location>
</feature>
<dbReference type="AlphaFoldDB" id="A0A0J1FML9"/>
<dbReference type="Proteomes" id="UP000036356">
    <property type="component" value="Unassembled WGS sequence"/>
</dbReference>
<keyword evidence="2" id="KW-0812">Transmembrane</keyword>
<protein>
    <submittedName>
        <fullName evidence="3">Uncharacterized protein</fullName>
    </submittedName>
</protein>
<dbReference type="STRING" id="476652.DEAC_c35280"/>
<proteinExistence type="predicted"/>
<evidence type="ECO:0000256" key="2">
    <source>
        <dbReference type="SAM" id="Phobius"/>
    </source>
</evidence>
<keyword evidence="2" id="KW-1133">Transmembrane helix</keyword>
<dbReference type="PATRIC" id="fig|476652.3.peg.3721"/>
<keyword evidence="2" id="KW-0472">Membrane</keyword>
<gene>
    <name evidence="3" type="ORF">DEAC_c35280</name>
</gene>
<organism evidence="3 4">
    <name type="scientific">Desulfosporosinus acididurans</name>
    <dbReference type="NCBI Taxonomy" id="476652"/>
    <lineage>
        <taxon>Bacteria</taxon>
        <taxon>Bacillati</taxon>
        <taxon>Bacillota</taxon>
        <taxon>Clostridia</taxon>
        <taxon>Eubacteriales</taxon>
        <taxon>Desulfitobacteriaceae</taxon>
        <taxon>Desulfosporosinus</taxon>
    </lineage>
</organism>